<dbReference type="PANTHER" id="PTHR33307:SF6">
    <property type="entry name" value="ALPHA-RHAMNOSIDASE (EUROFUNG)-RELATED"/>
    <property type="match status" value="1"/>
</dbReference>
<reference evidence="2" key="1">
    <citation type="submission" date="2020-10" db="EMBL/GenBank/DDBJ databases">
        <title>Taxonomic study of unclassified bacteria belonging to the class Ktedonobacteria.</title>
        <authorList>
            <person name="Yabe S."/>
            <person name="Wang C.M."/>
            <person name="Zheng Y."/>
            <person name="Sakai Y."/>
            <person name="Cavaletti L."/>
            <person name="Monciardini P."/>
            <person name="Donadio S."/>
        </authorList>
    </citation>
    <scope>NUCLEOTIDE SEQUENCE</scope>
    <source>
        <strain evidence="2">ID150040</strain>
    </source>
</reference>
<comment type="caution">
    <text evidence="2">The sequence shown here is derived from an EMBL/GenBank/DDBJ whole genome shotgun (WGS) entry which is preliminary data.</text>
</comment>
<dbReference type="Gene3D" id="2.60.420.10">
    <property type="entry name" value="Maltose phosphorylase, domain 3"/>
    <property type="match status" value="1"/>
</dbReference>
<dbReference type="Pfam" id="PF25788">
    <property type="entry name" value="Ig_Rha78A_N"/>
    <property type="match status" value="1"/>
</dbReference>
<dbReference type="InterPro" id="IPR016007">
    <property type="entry name" value="Alpha_rhamnosid"/>
</dbReference>
<proteinExistence type="predicted"/>
<dbReference type="AlphaFoldDB" id="A0A8J3IM01"/>
<gene>
    <name evidence="2" type="ORF">KSF_064410</name>
</gene>
<evidence type="ECO:0000313" key="3">
    <source>
        <dbReference type="Proteomes" id="UP000597444"/>
    </source>
</evidence>
<dbReference type="InterPro" id="IPR013783">
    <property type="entry name" value="Ig-like_fold"/>
</dbReference>
<accession>A0A8J3IM01</accession>
<keyword evidence="3" id="KW-1185">Reference proteome</keyword>
<dbReference type="RefSeq" id="WP_220207022.1">
    <property type="nucleotide sequence ID" value="NZ_BNJK01000001.1"/>
</dbReference>
<protein>
    <recommendedName>
        <fullName evidence="1">Alpha-L-rhamnosidase C-terminal domain-containing protein</fullName>
    </recommendedName>
</protein>
<dbReference type="Pfam" id="PF17390">
    <property type="entry name" value="Bac_rhamnosid_C"/>
    <property type="match status" value="1"/>
</dbReference>
<dbReference type="PANTHER" id="PTHR33307">
    <property type="entry name" value="ALPHA-RHAMNOSIDASE (EUROFUNG)"/>
    <property type="match status" value="1"/>
</dbReference>
<dbReference type="EMBL" id="BNJK01000001">
    <property type="protein sequence ID" value="GHO96393.1"/>
    <property type="molecule type" value="Genomic_DNA"/>
</dbReference>
<evidence type="ECO:0000313" key="2">
    <source>
        <dbReference type="EMBL" id="GHO96393.1"/>
    </source>
</evidence>
<name>A0A8J3IM01_9CHLR</name>
<dbReference type="InterPro" id="IPR035398">
    <property type="entry name" value="Bac_rhamnosid_C"/>
</dbReference>
<evidence type="ECO:0000259" key="1">
    <source>
        <dbReference type="Pfam" id="PF17390"/>
    </source>
</evidence>
<organism evidence="2 3">
    <name type="scientific">Reticulibacter mediterranei</name>
    <dbReference type="NCBI Taxonomy" id="2778369"/>
    <lineage>
        <taxon>Bacteria</taxon>
        <taxon>Bacillati</taxon>
        <taxon>Chloroflexota</taxon>
        <taxon>Ktedonobacteria</taxon>
        <taxon>Ktedonobacterales</taxon>
        <taxon>Reticulibacteraceae</taxon>
        <taxon>Reticulibacter</taxon>
    </lineage>
</organism>
<dbReference type="Gene3D" id="2.60.40.10">
    <property type="entry name" value="Immunoglobulins"/>
    <property type="match status" value="1"/>
</dbReference>
<dbReference type="Proteomes" id="UP000597444">
    <property type="component" value="Unassembled WGS sequence"/>
</dbReference>
<sequence>MSTSSLRVRDLRCDYQLNPLGFDWQEPCLSWRLDSDQRGVAQSAYQIQVRDGQSDLWDSGKVRSEQSLHIPYHGPALSSRRRCIWRVRVWDRNDRPSDWSDTSWWEMGLLHTTDWLARWIEPDWDEDPTVFNPCPYLRVPFILRAQPVGEIAIHWHIDGEHFQFTVTVPTNTTATVVIPTRLGREITEGKMALSSVVEVRGVRCEQEATCIEIGSGMYTFTGISHS</sequence>
<feature type="domain" description="Alpha-L-rhamnosidase C-terminal" evidence="1">
    <location>
        <begin position="147"/>
        <end position="189"/>
    </location>
</feature>